<comment type="caution">
    <text evidence="2">The sequence shown here is derived from an EMBL/GenBank/DDBJ whole genome shotgun (WGS) entry which is preliminary data.</text>
</comment>
<dbReference type="Pfam" id="PF12680">
    <property type="entry name" value="SnoaL_2"/>
    <property type="match status" value="1"/>
</dbReference>
<dbReference type="RefSeq" id="WP_169364049.1">
    <property type="nucleotide sequence ID" value="NZ_JAAVJL010000001.1"/>
</dbReference>
<sequence>MILESQALAFAEDWIRTWNSHDLDAILSHYSEDIVLISPIATRILNEPSGKVSGKTALRAYFQKGLAFYPELKFELIDIIWGISSIVLYYINQNGVKAAEFMEIDAEGKVVNVIANYN</sequence>
<name>A0ABX1LSW6_9CYAN</name>
<evidence type="ECO:0000259" key="1">
    <source>
        <dbReference type="Pfam" id="PF12680"/>
    </source>
</evidence>
<dbReference type="InterPro" id="IPR037401">
    <property type="entry name" value="SnoaL-like"/>
</dbReference>
<keyword evidence="3" id="KW-1185">Reference proteome</keyword>
<reference evidence="2 3" key="1">
    <citation type="submission" date="2020-03" db="EMBL/GenBank/DDBJ databases">
        <title>Draft Genome Sequence of 2-Methylisoborneol Producing Pseudanabaena yagii Strain GIHE-NHR1 Isolated from North Han River in South Korea.</title>
        <authorList>
            <person name="Jeong J."/>
        </authorList>
    </citation>
    <scope>NUCLEOTIDE SEQUENCE [LARGE SCALE GENOMIC DNA]</scope>
    <source>
        <strain evidence="2 3">GIHE-NHR1</strain>
    </source>
</reference>
<dbReference type="Gene3D" id="3.10.450.50">
    <property type="match status" value="1"/>
</dbReference>
<dbReference type="InterPro" id="IPR032710">
    <property type="entry name" value="NTF2-like_dom_sf"/>
</dbReference>
<dbReference type="SUPFAM" id="SSF54427">
    <property type="entry name" value="NTF2-like"/>
    <property type="match status" value="1"/>
</dbReference>
<dbReference type="Proteomes" id="UP000738376">
    <property type="component" value="Unassembled WGS sequence"/>
</dbReference>
<protein>
    <submittedName>
        <fullName evidence="2">Nuclear transport factor 2 family protein</fullName>
    </submittedName>
</protein>
<accession>A0ABX1LSW6</accession>
<feature type="domain" description="SnoaL-like" evidence="1">
    <location>
        <begin position="12"/>
        <end position="80"/>
    </location>
</feature>
<evidence type="ECO:0000313" key="2">
    <source>
        <dbReference type="EMBL" id="NMF59252.1"/>
    </source>
</evidence>
<organism evidence="2 3">
    <name type="scientific">Pseudanabaena yagii GIHE-NHR1</name>
    <dbReference type="NCBI Taxonomy" id="2722753"/>
    <lineage>
        <taxon>Bacteria</taxon>
        <taxon>Bacillati</taxon>
        <taxon>Cyanobacteriota</taxon>
        <taxon>Cyanophyceae</taxon>
        <taxon>Pseudanabaenales</taxon>
        <taxon>Pseudanabaenaceae</taxon>
        <taxon>Pseudanabaena</taxon>
        <taxon>Pseudanabaena yagii</taxon>
    </lineage>
</organism>
<gene>
    <name evidence="2" type="ORF">HC246_14810</name>
</gene>
<evidence type="ECO:0000313" key="3">
    <source>
        <dbReference type="Proteomes" id="UP000738376"/>
    </source>
</evidence>
<proteinExistence type="predicted"/>
<dbReference type="EMBL" id="JAAVJL010000001">
    <property type="protein sequence ID" value="NMF59252.1"/>
    <property type="molecule type" value="Genomic_DNA"/>
</dbReference>